<organism evidence="1 2">
    <name type="scientific">Allobranchiibius huperziae</name>
    <dbReference type="NCBI Taxonomy" id="1874116"/>
    <lineage>
        <taxon>Bacteria</taxon>
        <taxon>Bacillati</taxon>
        <taxon>Actinomycetota</taxon>
        <taxon>Actinomycetes</taxon>
        <taxon>Micrococcales</taxon>
        <taxon>Dermacoccaceae</taxon>
        <taxon>Allobranchiibius</taxon>
    </lineage>
</organism>
<dbReference type="InterPro" id="IPR008928">
    <property type="entry name" value="6-hairpin_glycosidase_sf"/>
</dbReference>
<dbReference type="Proteomes" id="UP000571817">
    <property type="component" value="Unassembled WGS sequence"/>
</dbReference>
<protein>
    <recommendedName>
        <fullName evidence="3">Prenyltransferase</fullName>
    </recommendedName>
</protein>
<gene>
    <name evidence="1" type="ORF">HNR15_003134</name>
</gene>
<accession>A0A853DN31</accession>
<dbReference type="GO" id="GO:0005975">
    <property type="term" value="P:carbohydrate metabolic process"/>
    <property type="evidence" value="ECO:0007669"/>
    <property type="project" value="InterPro"/>
</dbReference>
<dbReference type="RefSeq" id="WP_179483262.1">
    <property type="nucleotide sequence ID" value="NZ_JACCFW010000001.1"/>
</dbReference>
<dbReference type="InterPro" id="IPR012341">
    <property type="entry name" value="6hp_glycosidase-like_sf"/>
</dbReference>
<dbReference type="Gene3D" id="1.50.10.10">
    <property type="match status" value="1"/>
</dbReference>
<dbReference type="AlphaFoldDB" id="A0A853DN31"/>
<proteinExistence type="predicted"/>
<comment type="caution">
    <text evidence="1">The sequence shown here is derived from an EMBL/GenBank/DDBJ whole genome shotgun (WGS) entry which is preliminary data.</text>
</comment>
<evidence type="ECO:0008006" key="3">
    <source>
        <dbReference type="Google" id="ProtNLM"/>
    </source>
</evidence>
<dbReference type="SUPFAM" id="SSF48208">
    <property type="entry name" value="Six-hairpin glycosidases"/>
    <property type="match status" value="1"/>
</dbReference>
<evidence type="ECO:0000313" key="2">
    <source>
        <dbReference type="Proteomes" id="UP000571817"/>
    </source>
</evidence>
<sequence>MTLARLAVPGVLSAEQVARTGQFIVRQQAPDGAIPWFVGSHLDPWDHVESAMGLSVTGHHAGAVAAYDYLARTQRADGSWPMATREGRVEEAAADTNQSLYVATGVWHHYLVTGQTDVLARFWPTVERAVRFALTAMLPSGALAWAVSKAGAVQDFALVTGSASAAQSLECAVLIAERLGHDRTDWRWARDGIHRALRERPDAFADRDRYSMDWYYPVLCGIVRGAAGLARLQQSSDRFVWDGRGCRCVADEPWVTAAETAELIAALDALGENAAATAMFEQVQFLRDEESGGYWTGKNIPNDEVYPIEQTGWSAAAILLAADALTQTTGGAAIFRDAGSCLVRDGVADGAAS</sequence>
<name>A0A853DN31_9MICO</name>
<reference evidence="1 2" key="1">
    <citation type="submission" date="2020-07" db="EMBL/GenBank/DDBJ databases">
        <title>Sequencing the genomes of 1000 actinobacteria strains.</title>
        <authorList>
            <person name="Klenk H.-P."/>
        </authorList>
    </citation>
    <scope>NUCLEOTIDE SEQUENCE [LARGE SCALE GENOMIC DNA]</scope>
    <source>
        <strain evidence="1 2">DSM 29531</strain>
    </source>
</reference>
<keyword evidence="2" id="KW-1185">Reference proteome</keyword>
<evidence type="ECO:0000313" key="1">
    <source>
        <dbReference type="EMBL" id="NYJ76171.1"/>
    </source>
</evidence>
<dbReference type="EMBL" id="JACCFW010000001">
    <property type="protein sequence ID" value="NYJ76171.1"/>
    <property type="molecule type" value="Genomic_DNA"/>
</dbReference>